<evidence type="ECO:0000256" key="2">
    <source>
        <dbReference type="ARBA" id="ARBA00022692"/>
    </source>
</evidence>
<protein>
    <submittedName>
        <fullName evidence="7">Uncharacterized protein</fullName>
    </submittedName>
</protein>
<keyword evidence="2 6" id="KW-0812">Transmembrane</keyword>
<evidence type="ECO:0000313" key="8">
    <source>
        <dbReference type="Proteomes" id="UP001276659"/>
    </source>
</evidence>
<feature type="region of interest" description="Disordered" evidence="5">
    <location>
        <begin position="30"/>
        <end position="51"/>
    </location>
</feature>
<comment type="caution">
    <text evidence="7">The sequence shown here is derived from an EMBL/GenBank/DDBJ whole genome shotgun (WGS) entry which is preliminary data.</text>
</comment>
<dbReference type="AlphaFoldDB" id="A0AAD9Z383"/>
<organism evidence="7 8">
    <name type="scientific">Lepraria neglecta</name>
    <dbReference type="NCBI Taxonomy" id="209136"/>
    <lineage>
        <taxon>Eukaryota</taxon>
        <taxon>Fungi</taxon>
        <taxon>Dikarya</taxon>
        <taxon>Ascomycota</taxon>
        <taxon>Pezizomycotina</taxon>
        <taxon>Lecanoromycetes</taxon>
        <taxon>OSLEUM clade</taxon>
        <taxon>Lecanoromycetidae</taxon>
        <taxon>Lecanorales</taxon>
        <taxon>Lecanorineae</taxon>
        <taxon>Stereocaulaceae</taxon>
        <taxon>Lepraria</taxon>
    </lineage>
</organism>
<name>A0AAD9Z383_9LECA</name>
<evidence type="ECO:0000256" key="6">
    <source>
        <dbReference type="SAM" id="Phobius"/>
    </source>
</evidence>
<feature type="transmembrane region" description="Helical" evidence="6">
    <location>
        <begin position="923"/>
        <end position="943"/>
    </location>
</feature>
<keyword evidence="8" id="KW-1185">Reference proteome</keyword>
<sequence>MSETPAPPTPNTIPPSINQADALVSGALQAPDGNESLYTPSKVAEGNDLQDAGQRTSLKALVNIPSSAYVPVPSDPDAISTAIPDSIGEQSLTEPVESGKKRPSSTAVKATLPAKPVESQPRAKPYAKAIKSLRTHLPHLNNVLSPGRHKRVTVECYDYSNNALASRRTFAHKEKSDDFYTDENVSLRQILESHPSGNVQLRLIVAEDLSTELIECLGSSLNISPEVFEEHLLNAGWQNGEFDDSESDTWITHDMVKNYRTLRWYRPVKRKLQRPYSAFDWATLLDPFEPAMSWTEAVPNDTGKPYGVGHSTRPSTNILRRDWDLKTDAEAHLAVGDMAAWEERATIWSRQSESCSVVVLLLDPLPILQDQMSGAAIALQRLGVYEPVGVVKPSEDQRSVTDSNHPAQEALSPPPKALVRSRTFVKPRQRAGNKLLNLRAWIMGKPMFGDDPSDERKTAGEDAGQSEDPEKGQRSKKRETRGKLVRDPKTRSGMAKFLARLTGNTPKKSEGVEEPDVLAERVGSERITLEPLARCMFEGVFPRGPVVDYDFLMSTLNIELLAEHMDNNRSTAKSLAQWIQHQDNHQHSRATQCDPLGSLFAIAQRDTLNVLRLMDLALKEIGQHILDDTLIQQRLIHWRHLLERFDTELQQLEDSFRRFVKFTDMLGLPSTSGQARSTIDHLLEDCVAQISTLGQRTKRSYTSLMANMSIVESKRGIAEAESVTKLTELAFFFIPLTFSASIFSMQVKELSSATVSLSAFFILAIIITTCSYALRLFIRSTSVIRLRRHYMKEIRADAGLPPEASIPTTSFLIWVWHRIGLLTTLVSVIVAVLAVPLAFLWTRDMNHGYQAVLTVLELVLVSVAAYFVAKTLLYTDARGLHFRRDIFKDAPRQKSREQQVPLVSQWRDLFTTMTMPSWLSSRFFLIALAATAVAVGPVVAVWTRPLETGIKVGVTIVLGFIYIGSLVVLLLKASRLTP</sequence>
<feature type="region of interest" description="Disordered" evidence="5">
    <location>
        <begin position="447"/>
        <end position="516"/>
    </location>
</feature>
<dbReference type="Gene3D" id="1.20.58.340">
    <property type="entry name" value="Magnesium transport protein CorA, transmembrane region"/>
    <property type="match status" value="1"/>
</dbReference>
<feature type="transmembrane region" description="Helical" evidence="6">
    <location>
        <begin position="819"/>
        <end position="841"/>
    </location>
</feature>
<dbReference type="GO" id="GO:0016020">
    <property type="term" value="C:membrane"/>
    <property type="evidence" value="ECO:0007669"/>
    <property type="project" value="UniProtKB-SubCell"/>
</dbReference>
<evidence type="ECO:0000256" key="5">
    <source>
        <dbReference type="SAM" id="MobiDB-lite"/>
    </source>
</evidence>
<feature type="transmembrane region" description="Helical" evidence="6">
    <location>
        <begin position="759"/>
        <end position="778"/>
    </location>
</feature>
<keyword evidence="3 6" id="KW-1133">Transmembrane helix</keyword>
<gene>
    <name evidence="7" type="ORF">OEA41_009492</name>
</gene>
<comment type="subcellular location">
    <subcellularLocation>
        <location evidence="1">Membrane</location>
        <topology evidence="1">Multi-pass membrane protein</topology>
    </subcellularLocation>
</comment>
<evidence type="ECO:0000256" key="1">
    <source>
        <dbReference type="ARBA" id="ARBA00004141"/>
    </source>
</evidence>
<dbReference type="SUPFAM" id="SSF144083">
    <property type="entry name" value="Magnesium transport protein CorA, transmembrane region"/>
    <property type="match status" value="1"/>
</dbReference>
<dbReference type="InterPro" id="IPR045863">
    <property type="entry name" value="CorA_TM1_TM2"/>
</dbReference>
<feature type="region of interest" description="Disordered" evidence="5">
    <location>
        <begin position="67"/>
        <end position="123"/>
    </location>
</feature>
<evidence type="ECO:0000313" key="7">
    <source>
        <dbReference type="EMBL" id="KAK3170106.1"/>
    </source>
</evidence>
<dbReference type="Proteomes" id="UP001276659">
    <property type="component" value="Unassembled WGS sequence"/>
</dbReference>
<proteinExistence type="predicted"/>
<keyword evidence="4 6" id="KW-0472">Membrane</keyword>
<accession>A0AAD9Z383</accession>
<feature type="region of interest" description="Disordered" evidence="5">
    <location>
        <begin position="394"/>
        <end position="422"/>
    </location>
</feature>
<feature type="transmembrane region" description="Helical" evidence="6">
    <location>
        <begin position="847"/>
        <end position="869"/>
    </location>
</feature>
<dbReference type="EMBL" id="JASNWA010000009">
    <property type="protein sequence ID" value="KAK3170106.1"/>
    <property type="molecule type" value="Genomic_DNA"/>
</dbReference>
<feature type="transmembrane region" description="Helical" evidence="6">
    <location>
        <begin position="949"/>
        <end position="971"/>
    </location>
</feature>
<evidence type="ECO:0000256" key="4">
    <source>
        <dbReference type="ARBA" id="ARBA00023136"/>
    </source>
</evidence>
<reference evidence="7" key="1">
    <citation type="submission" date="2022-11" db="EMBL/GenBank/DDBJ databases">
        <title>Chromosomal genome sequence assembly and mating type (MAT) locus characterization of the leprose asexual lichenized fungus Lepraria neglecta (Nyl.) Erichsen.</title>
        <authorList>
            <person name="Allen J.L."/>
            <person name="Pfeffer B."/>
        </authorList>
    </citation>
    <scope>NUCLEOTIDE SEQUENCE</scope>
    <source>
        <strain evidence="7">Allen 5258</strain>
    </source>
</reference>
<feature type="compositionally biased region" description="Basic and acidic residues" evidence="5">
    <location>
        <begin position="481"/>
        <end position="490"/>
    </location>
</feature>
<evidence type="ECO:0000256" key="3">
    <source>
        <dbReference type="ARBA" id="ARBA00022989"/>
    </source>
</evidence>